<feature type="region of interest" description="Disordered" evidence="1">
    <location>
        <begin position="1"/>
        <end position="70"/>
    </location>
</feature>
<feature type="compositionally biased region" description="Basic residues" evidence="1">
    <location>
        <begin position="31"/>
        <end position="44"/>
    </location>
</feature>
<accession>A0A1I7VE17</accession>
<gene>
    <name evidence="3 5" type="ORF">LOAG_03472</name>
</gene>
<proteinExistence type="predicted"/>
<evidence type="ECO:0000313" key="4">
    <source>
        <dbReference type="Proteomes" id="UP000095285"/>
    </source>
</evidence>
<dbReference type="KEGG" id="loa:LOAG_03472"/>
<name>A0A1I7VE17_LOALO</name>
<dbReference type="Proteomes" id="UP000095285">
    <property type="component" value="Unassembled WGS sequence"/>
</dbReference>
<evidence type="ECO:0000313" key="5">
    <source>
        <dbReference type="WBParaSite" id="EN70_1529"/>
    </source>
</evidence>
<keyword evidence="2" id="KW-0472">Membrane</keyword>
<organism evidence="4 5">
    <name type="scientific">Loa loa</name>
    <name type="common">Eye worm</name>
    <name type="synonym">Filaria loa</name>
    <dbReference type="NCBI Taxonomy" id="7209"/>
    <lineage>
        <taxon>Eukaryota</taxon>
        <taxon>Metazoa</taxon>
        <taxon>Ecdysozoa</taxon>
        <taxon>Nematoda</taxon>
        <taxon>Chromadorea</taxon>
        <taxon>Rhabditida</taxon>
        <taxon>Spirurina</taxon>
        <taxon>Spiruromorpha</taxon>
        <taxon>Filarioidea</taxon>
        <taxon>Onchocercidae</taxon>
        <taxon>Loa</taxon>
    </lineage>
</organism>
<reference evidence="5" key="2">
    <citation type="submission" date="2016-11" db="UniProtKB">
        <authorList>
            <consortium name="WormBaseParasite"/>
        </authorList>
    </citation>
    <scope>IDENTIFICATION</scope>
</reference>
<dbReference type="OrthoDB" id="5861144at2759"/>
<dbReference type="OMA" id="GYTVDQM"/>
<feature type="compositionally biased region" description="Basic residues" evidence="1">
    <location>
        <begin position="1"/>
        <end position="11"/>
    </location>
</feature>
<dbReference type="InParanoid" id="A0A1I7VE17"/>
<keyword evidence="4" id="KW-1185">Reference proteome</keyword>
<accession>A0A1S0U4M0</accession>
<dbReference type="AlphaFoldDB" id="A0A1I7VE17"/>
<dbReference type="RefSeq" id="XP_003139057.1">
    <property type="nucleotide sequence ID" value="XM_003139009.2"/>
</dbReference>
<sequence length="189" mass="21588">MVKSPKHRSSSNKKSPSKNSQSKDSSLARTQSRKTSRSRSRSRSTHGTPRSRSSSRGRRSSSKKKTVSPVVKRLDDSVADIKKVIPLYRSSKNDSSYKIFPFSDKGVRRRPLTVSLLKPINVNNLKVKGIKFKQHIFVHCKRFSRYYVILSMLGLIAVGIFYTGYTVDQMAKYVREPIDIMTAYVQRRA</sequence>
<feature type="compositionally biased region" description="Low complexity" evidence="1">
    <location>
        <begin position="12"/>
        <end position="25"/>
    </location>
</feature>
<dbReference type="GeneID" id="9940860"/>
<reference evidence="3 4" key="1">
    <citation type="submission" date="2012-04" db="EMBL/GenBank/DDBJ databases">
        <title>The Genome Sequence of Loa loa.</title>
        <authorList>
            <consortium name="The Broad Institute Genome Sequencing Platform"/>
            <consortium name="Broad Institute Genome Sequencing Center for Infectious Disease"/>
            <person name="Nutman T.B."/>
            <person name="Fink D.L."/>
            <person name="Russ C."/>
            <person name="Young S."/>
            <person name="Zeng Q."/>
            <person name="Gargeya S."/>
            <person name="Alvarado L."/>
            <person name="Berlin A."/>
            <person name="Chapman S.B."/>
            <person name="Chen Z."/>
            <person name="Freedman E."/>
            <person name="Gellesch M."/>
            <person name="Goldberg J."/>
            <person name="Griggs A."/>
            <person name="Gujja S."/>
            <person name="Heilman E.R."/>
            <person name="Heiman D."/>
            <person name="Howarth C."/>
            <person name="Mehta T."/>
            <person name="Neiman D."/>
            <person name="Pearson M."/>
            <person name="Roberts A."/>
            <person name="Saif S."/>
            <person name="Shea T."/>
            <person name="Shenoy N."/>
            <person name="Sisk P."/>
            <person name="Stolte C."/>
            <person name="Sykes S."/>
            <person name="White J."/>
            <person name="Yandava C."/>
            <person name="Haas B."/>
            <person name="Henn M.R."/>
            <person name="Nusbaum C."/>
            <person name="Birren B."/>
        </authorList>
    </citation>
    <scope>NUCLEOTIDE SEQUENCE [LARGE SCALE GENOMIC DNA]</scope>
</reference>
<feature type="transmembrane region" description="Helical" evidence="2">
    <location>
        <begin position="146"/>
        <end position="165"/>
    </location>
</feature>
<protein>
    <submittedName>
        <fullName evidence="3 5">Splicing factor</fullName>
    </submittedName>
</protein>
<evidence type="ECO:0000313" key="3">
    <source>
        <dbReference type="EMBL" id="EFO25018.1"/>
    </source>
</evidence>
<keyword evidence="2" id="KW-0812">Transmembrane</keyword>
<dbReference type="EMBL" id="JH712159">
    <property type="protein sequence ID" value="EFO25018.1"/>
    <property type="molecule type" value="Genomic_DNA"/>
</dbReference>
<evidence type="ECO:0000256" key="1">
    <source>
        <dbReference type="SAM" id="MobiDB-lite"/>
    </source>
</evidence>
<evidence type="ECO:0000256" key="2">
    <source>
        <dbReference type="SAM" id="Phobius"/>
    </source>
</evidence>
<dbReference type="CTD" id="9940860"/>
<feature type="compositionally biased region" description="Basic residues" evidence="1">
    <location>
        <begin position="53"/>
        <end position="66"/>
    </location>
</feature>
<dbReference type="WBParaSite" id="EN70_1529">
    <property type="protein sequence ID" value="EN70_1529"/>
    <property type="gene ID" value="EN70_1529"/>
</dbReference>
<keyword evidence="2" id="KW-1133">Transmembrane helix</keyword>